<dbReference type="InterPro" id="IPR051553">
    <property type="entry name" value="Ran_GTPase-activating"/>
</dbReference>
<dbReference type="STRING" id="236234.A0A1J9SJE4"/>
<evidence type="ECO:0000256" key="4">
    <source>
        <dbReference type="SAM" id="MobiDB-lite"/>
    </source>
</evidence>
<dbReference type="PROSITE" id="PS00626">
    <property type="entry name" value="RCC1_2"/>
    <property type="match status" value="1"/>
</dbReference>
<dbReference type="PANTHER" id="PTHR45982">
    <property type="entry name" value="REGULATOR OF CHROMOSOME CONDENSATION"/>
    <property type="match status" value="1"/>
</dbReference>
<feature type="domain" description="RCC1-like" evidence="5">
    <location>
        <begin position="17"/>
        <end position="357"/>
    </location>
</feature>
<evidence type="ECO:0000256" key="1">
    <source>
        <dbReference type="ARBA" id="ARBA00022658"/>
    </source>
</evidence>
<gene>
    <name evidence="6" type="ORF">BKCO1_2000238</name>
</gene>
<reference evidence="6 7" key="1">
    <citation type="submission" date="2016-10" db="EMBL/GenBank/DDBJ databases">
        <title>Proteomics and genomics reveal pathogen-plant mechanisms compatible with a hemibiotrophic lifestyle of Diplodia corticola.</title>
        <authorList>
            <person name="Fernandes I."/>
            <person name="De Jonge R."/>
            <person name="Van De Peer Y."/>
            <person name="Devreese B."/>
            <person name="Alves A."/>
            <person name="Esteves A.C."/>
        </authorList>
    </citation>
    <scope>NUCLEOTIDE SEQUENCE [LARGE SCALE GENOMIC DNA]</scope>
    <source>
        <strain evidence="6 7">CBS 112549</strain>
    </source>
</reference>
<comment type="caution">
    <text evidence="6">The sequence shown here is derived from an EMBL/GenBank/DDBJ whole genome shotgun (WGS) entry which is preliminary data.</text>
</comment>
<protein>
    <submittedName>
        <fullName evidence="6">Alpha-tubulin suppressor protein aats1</fullName>
    </submittedName>
</protein>
<dbReference type="GeneID" id="31012698"/>
<dbReference type="RefSeq" id="XP_020134704.1">
    <property type="nucleotide sequence ID" value="XM_020272439.1"/>
</dbReference>
<feature type="repeat" description="RCC1" evidence="3">
    <location>
        <begin position="180"/>
        <end position="229"/>
    </location>
</feature>
<dbReference type="InterPro" id="IPR009091">
    <property type="entry name" value="RCC1/BLIP-II"/>
</dbReference>
<evidence type="ECO:0000256" key="3">
    <source>
        <dbReference type="PROSITE-ProRule" id="PRU00235"/>
    </source>
</evidence>
<dbReference type="PROSITE" id="PS50012">
    <property type="entry name" value="RCC1_3"/>
    <property type="match status" value="5"/>
</dbReference>
<sequence length="372" mass="40167">MWLLPHEQPRRAPPTTLYAFGSNGSGQLGLGHTEDVSEPQPVADTHRFRDQQPTWMAAGGNHTVVLTADCEMLAAGDNSNGRIPWQDLSAGLPRFTDSLVPRLPTPPFVKLCAATWEASMLVSEDRVMTCGTGNHGELGQGENVRESPWPQKIPKFPPAESRVVDIAACMSHTVVVLDNGEVYGWGNGRKGQLGEPAAVVWSPRKIEGIPFHAVRVTCGREFTYVAGNAREGKHLVLGSDKFSVKSAAPVDITDYVDIGSGWSSIYVLLRTGRILAWGRNDRGQLPPKDLPPIEFMSIGSEHVLAKVKDGSVVAWGWGEHGNCGKPTDAAGNVVDSWNEISVRGEVKMITAGCATSFILTHDDGSIQQESEA</sequence>
<feature type="repeat" description="RCC1" evidence="3">
    <location>
        <begin position="272"/>
        <end position="309"/>
    </location>
</feature>
<evidence type="ECO:0000313" key="7">
    <source>
        <dbReference type="Proteomes" id="UP000183809"/>
    </source>
</evidence>
<proteinExistence type="predicted"/>
<name>A0A1J9SJE4_9PEZI</name>
<evidence type="ECO:0000256" key="2">
    <source>
        <dbReference type="ARBA" id="ARBA00022737"/>
    </source>
</evidence>
<accession>A0A1J9SJE4</accession>
<feature type="region of interest" description="Disordered" evidence="4">
    <location>
        <begin position="133"/>
        <end position="153"/>
    </location>
</feature>
<evidence type="ECO:0000313" key="6">
    <source>
        <dbReference type="EMBL" id="OJD39717.1"/>
    </source>
</evidence>
<dbReference type="PRINTS" id="PR00633">
    <property type="entry name" value="RCCNDNSATION"/>
</dbReference>
<feature type="repeat" description="RCC1" evidence="3">
    <location>
        <begin position="15"/>
        <end position="69"/>
    </location>
</feature>
<feature type="repeat" description="RCC1" evidence="3">
    <location>
        <begin position="125"/>
        <end position="179"/>
    </location>
</feature>
<dbReference type="InterPro" id="IPR058923">
    <property type="entry name" value="RCC1-like_dom"/>
</dbReference>
<dbReference type="Gene3D" id="2.130.10.30">
    <property type="entry name" value="Regulator of chromosome condensation 1/beta-lactamase-inhibitor protein II"/>
    <property type="match status" value="2"/>
</dbReference>
<feature type="repeat" description="RCC1" evidence="3">
    <location>
        <begin position="310"/>
        <end position="362"/>
    </location>
</feature>
<keyword evidence="7" id="KW-1185">Reference proteome</keyword>
<organism evidence="6 7">
    <name type="scientific">Diplodia corticola</name>
    <dbReference type="NCBI Taxonomy" id="236234"/>
    <lineage>
        <taxon>Eukaryota</taxon>
        <taxon>Fungi</taxon>
        <taxon>Dikarya</taxon>
        <taxon>Ascomycota</taxon>
        <taxon>Pezizomycotina</taxon>
        <taxon>Dothideomycetes</taxon>
        <taxon>Dothideomycetes incertae sedis</taxon>
        <taxon>Botryosphaeriales</taxon>
        <taxon>Botryosphaeriaceae</taxon>
        <taxon>Diplodia</taxon>
    </lineage>
</organism>
<evidence type="ECO:0000259" key="5">
    <source>
        <dbReference type="Pfam" id="PF25390"/>
    </source>
</evidence>
<dbReference type="AlphaFoldDB" id="A0A1J9SJE4"/>
<keyword evidence="2" id="KW-0677">Repeat</keyword>
<dbReference type="PANTHER" id="PTHR45982:SF1">
    <property type="entry name" value="REGULATOR OF CHROMOSOME CONDENSATION"/>
    <property type="match status" value="1"/>
</dbReference>
<dbReference type="SUPFAM" id="SSF50985">
    <property type="entry name" value="RCC1/BLIP-II"/>
    <property type="match status" value="1"/>
</dbReference>
<dbReference type="OrthoDB" id="5370059at2759"/>
<dbReference type="InterPro" id="IPR000408">
    <property type="entry name" value="Reg_chr_condens"/>
</dbReference>
<keyword evidence="1" id="KW-0344">Guanine-nucleotide releasing factor</keyword>
<dbReference type="Proteomes" id="UP000183809">
    <property type="component" value="Unassembled WGS sequence"/>
</dbReference>
<dbReference type="Pfam" id="PF25390">
    <property type="entry name" value="WD40_RLD"/>
    <property type="match status" value="1"/>
</dbReference>
<dbReference type="EMBL" id="MNUE01000002">
    <property type="protein sequence ID" value="OJD39717.1"/>
    <property type="molecule type" value="Genomic_DNA"/>
</dbReference>